<dbReference type="InterPro" id="IPR000184">
    <property type="entry name" value="Bac_surfAg_D15"/>
</dbReference>
<evidence type="ECO:0000256" key="5">
    <source>
        <dbReference type="ARBA" id="ARBA00023237"/>
    </source>
</evidence>
<dbReference type="GO" id="GO:0019867">
    <property type="term" value="C:outer membrane"/>
    <property type="evidence" value="ECO:0007669"/>
    <property type="project" value="InterPro"/>
</dbReference>
<evidence type="ECO:0000256" key="1">
    <source>
        <dbReference type="ARBA" id="ARBA00004370"/>
    </source>
</evidence>
<sequence length="876" mass="99574">MKPYSLINGQGPVRGFFSDKNVARVALGSLLVAGSLSGCSPLRLLKPGQRLLSRVRVEGTEKADAERLQALVQQKPNSTFPLPKVAIYQLGRSFYNPERLQRKLDAERTEFNQLIKAAGTDSAEVGKLLTKRERHVQRHQLALDKGNAIMRLGEPPVIYDSSLTATSVEQLGTFLKSKGFFRSSVSVTDTVPTRQFAPLRIFTLRSPFHADSQRVTVVYRIQEGPAFRYSQLDYDIADTAISRRVLASQPQSLLRVGHQYDEEQIGAERNRVEDLLKNQGYFDFRQQYITLEADTSFAPTTVRLRTIISKPTRGEQHRLYTVRRVSFITDAGLVRFGRQRDTIIRDSVYYLAYQHKFSTRALNRKLAVRPGHAYSLSNTQLTQRQLANLDMFRFSTVTYRRVRGPEAPADSARGLLDATVNASPAKKFQETSEFGGTYVAERAGPFGNVRLKIRNVFGGAELLEFGLRAGFEGQYSVVGAVGDVTEGRSVLTTQLGANVNLVLPQFLVPWRPNRFLSQYNPRTRFNATYTYVQRPDYTRTNVEGTLDYIWQRSAYHQYVLTPFDVSVIRTAKIDPEFAAYLQTLLIRQGSPLYRSFDNLFVPSFNATSLYNSNDFNETRDARYLRLFAEVGGLTRRLYQDQPLENDPEDLRNNKLKIYDFAKFTADYRRYYKLGPETYLVYRLAGGLAAALSPTRIQNSVTKQVDTGYLIPYDKYLFAGGSSSVRAWKPRRLGVGSATQYKLNPDNPSEELEDENGDPIRDYDLEQPGELLLEGNVEFRFPLYSFIKGAVFTDFGNVWTIRQDPREGAQFKLNNFYRQFAVGSGIGFRFDFTFLILRLDVATKVYDPTAPKNKWAIRKFSLAEDQTAFNLGIGYPF</sequence>
<proteinExistence type="predicted"/>
<dbReference type="Pfam" id="PF01103">
    <property type="entry name" value="Omp85"/>
    <property type="match status" value="1"/>
</dbReference>
<keyword evidence="8" id="KW-1185">Reference proteome</keyword>
<dbReference type="AlphaFoldDB" id="A0A7W9T139"/>
<organism evidence="7 8">
    <name type="scientific">Hymenobacter luteus</name>
    <dbReference type="NCBI Taxonomy" id="1411122"/>
    <lineage>
        <taxon>Bacteria</taxon>
        <taxon>Pseudomonadati</taxon>
        <taxon>Bacteroidota</taxon>
        <taxon>Cytophagia</taxon>
        <taxon>Cytophagales</taxon>
        <taxon>Hymenobacteraceae</taxon>
        <taxon>Hymenobacter</taxon>
    </lineage>
</organism>
<dbReference type="PANTHER" id="PTHR12815:SF47">
    <property type="entry name" value="TRANSLOCATION AND ASSEMBLY MODULE SUBUNIT TAMA"/>
    <property type="match status" value="1"/>
</dbReference>
<keyword evidence="3" id="KW-0732">Signal</keyword>
<evidence type="ECO:0000313" key="7">
    <source>
        <dbReference type="EMBL" id="MBB6059667.1"/>
    </source>
</evidence>
<feature type="domain" description="Bacterial surface antigen (D15)" evidence="6">
    <location>
        <begin position="660"/>
        <end position="876"/>
    </location>
</feature>
<comment type="subcellular location">
    <subcellularLocation>
        <location evidence="1">Membrane</location>
    </subcellularLocation>
</comment>
<dbReference type="EMBL" id="JACHGG010000003">
    <property type="protein sequence ID" value="MBB6059667.1"/>
    <property type="molecule type" value="Genomic_DNA"/>
</dbReference>
<evidence type="ECO:0000256" key="2">
    <source>
        <dbReference type="ARBA" id="ARBA00022692"/>
    </source>
</evidence>
<accession>A0A7W9T139</accession>
<keyword evidence="5" id="KW-0998">Cell outer membrane</keyword>
<evidence type="ECO:0000256" key="4">
    <source>
        <dbReference type="ARBA" id="ARBA00023136"/>
    </source>
</evidence>
<keyword evidence="4" id="KW-0472">Membrane</keyword>
<comment type="caution">
    <text evidence="7">The sequence shown here is derived from an EMBL/GenBank/DDBJ whole genome shotgun (WGS) entry which is preliminary data.</text>
</comment>
<evidence type="ECO:0000256" key="3">
    <source>
        <dbReference type="ARBA" id="ARBA00022729"/>
    </source>
</evidence>
<dbReference type="PANTHER" id="PTHR12815">
    <property type="entry name" value="SORTING AND ASSEMBLY MACHINERY SAMM50 PROTEIN FAMILY MEMBER"/>
    <property type="match status" value="1"/>
</dbReference>
<evidence type="ECO:0000313" key="8">
    <source>
        <dbReference type="Proteomes" id="UP000532746"/>
    </source>
</evidence>
<dbReference type="InterPro" id="IPR039910">
    <property type="entry name" value="D15-like"/>
</dbReference>
<protein>
    <submittedName>
        <fullName evidence="7">Outer membrane protein assembly factor BamA</fullName>
    </submittedName>
</protein>
<gene>
    <name evidence="7" type="ORF">HNQ93_002527</name>
</gene>
<name>A0A7W9T139_9BACT</name>
<dbReference type="RefSeq" id="WP_183403877.1">
    <property type="nucleotide sequence ID" value="NZ_JACHGG010000003.1"/>
</dbReference>
<dbReference type="Gene3D" id="2.40.160.50">
    <property type="entry name" value="membrane protein fhac: a member of the omp85/tpsb transporter family"/>
    <property type="match status" value="1"/>
</dbReference>
<keyword evidence="2" id="KW-0812">Transmembrane</keyword>
<reference evidence="7 8" key="1">
    <citation type="submission" date="2020-08" db="EMBL/GenBank/DDBJ databases">
        <title>Genomic Encyclopedia of Type Strains, Phase IV (KMG-IV): sequencing the most valuable type-strain genomes for metagenomic binning, comparative biology and taxonomic classification.</title>
        <authorList>
            <person name="Goeker M."/>
        </authorList>
    </citation>
    <scope>NUCLEOTIDE SEQUENCE [LARGE SCALE GENOMIC DNA]</scope>
    <source>
        <strain evidence="7 8">DSM 26718</strain>
    </source>
</reference>
<evidence type="ECO:0000259" key="6">
    <source>
        <dbReference type="Pfam" id="PF01103"/>
    </source>
</evidence>
<dbReference type="Proteomes" id="UP000532746">
    <property type="component" value="Unassembled WGS sequence"/>
</dbReference>